<dbReference type="GO" id="GO:0005739">
    <property type="term" value="C:mitochondrion"/>
    <property type="evidence" value="ECO:0007669"/>
    <property type="project" value="TreeGrafter"/>
</dbReference>
<dbReference type="AlphaFoldDB" id="A0AAD9MM75"/>
<dbReference type="SUPFAM" id="SSF47473">
    <property type="entry name" value="EF-hand"/>
    <property type="match status" value="1"/>
</dbReference>
<dbReference type="InterPro" id="IPR011992">
    <property type="entry name" value="EF-hand-dom_pair"/>
</dbReference>
<evidence type="ECO:0008006" key="12">
    <source>
        <dbReference type="Google" id="ProtNLM"/>
    </source>
</evidence>
<dbReference type="InterPro" id="IPR004115">
    <property type="entry name" value="GAD-like_sf"/>
</dbReference>
<organism evidence="10 11">
    <name type="scientific">Prototheca wickerhamii</name>
    <dbReference type="NCBI Taxonomy" id="3111"/>
    <lineage>
        <taxon>Eukaryota</taxon>
        <taxon>Viridiplantae</taxon>
        <taxon>Chlorophyta</taxon>
        <taxon>core chlorophytes</taxon>
        <taxon>Trebouxiophyceae</taxon>
        <taxon>Chlorellales</taxon>
        <taxon>Chlorellaceae</taxon>
        <taxon>Prototheca</taxon>
    </lineage>
</organism>
<dbReference type="PROSITE" id="PS50222">
    <property type="entry name" value="EF_HAND_2"/>
    <property type="match status" value="3"/>
</dbReference>
<dbReference type="GO" id="GO:0005509">
    <property type="term" value="F:calcium ion binding"/>
    <property type="evidence" value="ECO:0007669"/>
    <property type="project" value="InterPro"/>
</dbReference>
<keyword evidence="2" id="KW-0436">Ligase</keyword>
<dbReference type="InterPro" id="IPR002048">
    <property type="entry name" value="EF_hand_dom"/>
</dbReference>
<dbReference type="InterPro" id="IPR004365">
    <property type="entry name" value="NA-bd_OB_tRNA"/>
</dbReference>
<dbReference type="InterPro" id="IPR002312">
    <property type="entry name" value="Asp/Asn-tRNA-synth_IIb"/>
</dbReference>
<evidence type="ECO:0000259" key="9">
    <source>
        <dbReference type="PROSITE" id="PS50862"/>
    </source>
</evidence>
<dbReference type="Pfam" id="PF01336">
    <property type="entry name" value="tRNA_anti-codon"/>
    <property type="match status" value="1"/>
</dbReference>
<dbReference type="Gene3D" id="1.10.238.10">
    <property type="entry name" value="EF-hand"/>
    <property type="match status" value="2"/>
</dbReference>
<dbReference type="InterPro" id="IPR004364">
    <property type="entry name" value="Aa-tRNA-synt_II"/>
</dbReference>
<feature type="domain" description="Aminoacyl-transfer RNA synthetases class-II family profile" evidence="9">
    <location>
        <begin position="508"/>
        <end position="823"/>
    </location>
</feature>
<evidence type="ECO:0000256" key="2">
    <source>
        <dbReference type="ARBA" id="ARBA00022598"/>
    </source>
</evidence>
<keyword evidence="11" id="KW-1185">Reference proteome</keyword>
<keyword evidence="6" id="KW-0648">Protein biosynthesis</keyword>
<evidence type="ECO:0000256" key="4">
    <source>
        <dbReference type="ARBA" id="ARBA00022837"/>
    </source>
</evidence>
<dbReference type="Gene3D" id="3.30.1360.30">
    <property type="entry name" value="GAD-like domain"/>
    <property type="match status" value="1"/>
</dbReference>
<comment type="caution">
    <text evidence="10">The sequence shown here is derived from an EMBL/GenBank/DDBJ whole genome shotgun (WGS) entry which is preliminary data.</text>
</comment>
<accession>A0AAD9MM75</accession>
<keyword evidence="4" id="KW-0106">Calcium</keyword>
<dbReference type="CDD" id="cd00051">
    <property type="entry name" value="EFh"/>
    <property type="match status" value="1"/>
</dbReference>
<sequence>MEGPVYERKIRDLSPPHKVFEYFASQRDPDTRAAWMTADDVFRSVTDALPKAFAVLDLDGNGRIGFEEWLLFVSFLSLPSDEIEVAFRIVDSNGSGSIELSELEFLLLNLYRRHAELAHGNEGSRLRKRVEGDFRQAGRAVFKELKLAVALLKSLSGGKDELAMAQFVGFVEALRDTMLEMEFRFYDAEKKGHISGQDFASILIDAAPLDDLDDLLDKVEELPDELASVQITKSQFVGFLRFWKQLRRVDVALDFIQLTSGSITAEDLARAARLITGEDLASHQLKILEYLFEDDDGGIDKDKLWEVMSRSHAIAVFTGMELVSSSVRWSERATSSIRVRTRAHGTSVEAPTRLTWPHRTHLAGALRETHVGESVSLCGWVDRVRHLGAISFVDLRDHSGLCQVVVDAEAAAELRLAAGRLRPETVVCVRGVVRRRRDPNPALASGSVEAAPAEIEVVNAVQGALPIAVSAAAAESGDGLKDEVRLRHRILDLRRSQMASNLRRRHAMVRSMRRFLEDEEGFVEIETPILGRSTPEGARDYVVPSRVQRGRWYALPQSPQLYKQMLMVSGFDRYYQVARCFRDEDLRADRQPEFTQLDVEVSFMDEARIRALAERLVGAVFAGVLGHAVALPLPVLPYAQGDGAQAAAVGMDTLVAIRAGAGRRPQGAARLLEELGEETITQIFDRLGVQEGDLVLMAAGDTSPVHKAMDRLRRCLGSTLGRIEDDVVAGLPLEQCRAHAFDLVYNGVEAGGGSLRIHRRDVQERVFEAIGLSADEAQRQFGCLLDSLSLGAPPHGGFALGIDRLAMLLCEGAESIRDVIAFPKTMAGTCLVTQAPAALRPEQLEVLGVSAEGSAQP</sequence>
<dbReference type="EMBL" id="JASFZW010000010">
    <property type="protein sequence ID" value="KAK2076501.1"/>
    <property type="molecule type" value="Genomic_DNA"/>
</dbReference>
<dbReference type="InterPro" id="IPR018247">
    <property type="entry name" value="EF_Hand_1_Ca_BS"/>
</dbReference>
<name>A0AAD9MM75_PROWI</name>
<keyword evidence="3" id="KW-0547">Nucleotide-binding</keyword>
<gene>
    <name evidence="10" type="ORF">QBZ16_001027</name>
</gene>
<dbReference type="InterPro" id="IPR006195">
    <property type="entry name" value="aa-tRNA-synth_II"/>
</dbReference>
<reference evidence="10" key="1">
    <citation type="submission" date="2021-01" db="EMBL/GenBank/DDBJ databases">
        <authorList>
            <person name="Eckstrom K.M.E."/>
        </authorList>
    </citation>
    <scope>NUCLEOTIDE SEQUENCE</scope>
    <source>
        <strain evidence="10">UVCC 0001</strain>
    </source>
</reference>
<dbReference type="Gene3D" id="2.40.50.140">
    <property type="entry name" value="Nucleic acid-binding proteins"/>
    <property type="match status" value="1"/>
</dbReference>
<dbReference type="SMART" id="SM00054">
    <property type="entry name" value="EFh"/>
    <property type="match status" value="3"/>
</dbReference>
<dbReference type="PROSITE" id="PS00018">
    <property type="entry name" value="EF_HAND_1"/>
    <property type="match status" value="2"/>
</dbReference>
<feature type="domain" description="EF-hand" evidence="8">
    <location>
        <begin position="81"/>
        <end position="113"/>
    </location>
</feature>
<dbReference type="InterPro" id="IPR012340">
    <property type="entry name" value="NA-bd_OB-fold"/>
</dbReference>
<dbReference type="GO" id="GO:0006422">
    <property type="term" value="P:aspartyl-tRNA aminoacylation"/>
    <property type="evidence" value="ECO:0007669"/>
    <property type="project" value="TreeGrafter"/>
</dbReference>
<evidence type="ECO:0000313" key="10">
    <source>
        <dbReference type="EMBL" id="KAK2076501.1"/>
    </source>
</evidence>
<dbReference type="PANTHER" id="PTHR22594:SF5">
    <property type="entry name" value="ASPARTATE--TRNA LIGASE, MITOCHONDRIAL"/>
    <property type="match status" value="1"/>
</dbReference>
<dbReference type="PANTHER" id="PTHR22594">
    <property type="entry name" value="ASPARTYL/LYSYL-TRNA SYNTHETASE"/>
    <property type="match status" value="1"/>
</dbReference>
<evidence type="ECO:0000313" key="11">
    <source>
        <dbReference type="Proteomes" id="UP001255856"/>
    </source>
</evidence>
<dbReference type="GO" id="GO:0003676">
    <property type="term" value="F:nucleic acid binding"/>
    <property type="evidence" value="ECO:0007669"/>
    <property type="project" value="InterPro"/>
</dbReference>
<dbReference type="PROSITE" id="PS50862">
    <property type="entry name" value="AA_TRNA_LIGASE_II"/>
    <property type="match status" value="1"/>
</dbReference>
<dbReference type="Pfam" id="PF13499">
    <property type="entry name" value="EF-hand_7"/>
    <property type="match status" value="1"/>
</dbReference>
<evidence type="ECO:0000256" key="5">
    <source>
        <dbReference type="ARBA" id="ARBA00022840"/>
    </source>
</evidence>
<evidence type="ECO:0000256" key="6">
    <source>
        <dbReference type="ARBA" id="ARBA00022917"/>
    </source>
</evidence>
<proteinExistence type="inferred from homology"/>
<dbReference type="Proteomes" id="UP001255856">
    <property type="component" value="Unassembled WGS sequence"/>
</dbReference>
<evidence type="ECO:0000256" key="1">
    <source>
        <dbReference type="ARBA" id="ARBA00006303"/>
    </source>
</evidence>
<keyword evidence="5" id="KW-0067">ATP-binding</keyword>
<comment type="similarity">
    <text evidence="1">Belongs to the class-II aminoacyl-tRNA synthetase family. Type 1 subfamily.</text>
</comment>
<dbReference type="GO" id="GO:0004815">
    <property type="term" value="F:aspartate-tRNA ligase activity"/>
    <property type="evidence" value="ECO:0007669"/>
    <property type="project" value="TreeGrafter"/>
</dbReference>
<feature type="domain" description="EF-hand" evidence="8">
    <location>
        <begin position="44"/>
        <end position="79"/>
    </location>
</feature>
<dbReference type="Pfam" id="PF00152">
    <property type="entry name" value="tRNA-synt_2"/>
    <property type="match status" value="2"/>
</dbReference>
<dbReference type="InterPro" id="IPR045864">
    <property type="entry name" value="aa-tRNA-synth_II/BPL/LPL"/>
</dbReference>
<dbReference type="PRINTS" id="PR01042">
    <property type="entry name" value="TRNASYNTHASP"/>
</dbReference>
<dbReference type="SUPFAM" id="SSF50249">
    <property type="entry name" value="Nucleic acid-binding proteins"/>
    <property type="match status" value="1"/>
</dbReference>
<evidence type="ECO:0000256" key="7">
    <source>
        <dbReference type="ARBA" id="ARBA00023146"/>
    </source>
</evidence>
<dbReference type="Gene3D" id="3.30.930.10">
    <property type="entry name" value="Bira Bifunctional Protein, Domain 2"/>
    <property type="match status" value="2"/>
</dbReference>
<protein>
    <recommendedName>
        <fullName evidence="12">Aspartate--tRNA ligase</fullName>
    </recommendedName>
</protein>
<dbReference type="GO" id="GO:0005524">
    <property type="term" value="F:ATP binding"/>
    <property type="evidence" value="ECO:0007669"/>
    <property type="project" value="UniProtKB-KW"/>
</dbReference>
<feature type="domain" description="EF-hand" evidence="8">
    <location>
        <begin position="174"/>
        <end position="209"/>
    </location>
</feature>
<evidence type="ECO:0000256" key="3">
    <source>
        <dbReference type="ARBA" id="ARBA00022741"/>
    </source>
</evidence>
<keyword evidence="7" id="KW-0030">Aminoacyl-tRNA synthetase</keyword>
<dbReference type="SUPFAM" id="SSF55681">
    <property type="entry name" value="Class II aaRS and biotin synthetases"/>
    <property type="match status" value="1"/>
</dbReference>
<evidence type="ECO:0000259" key="8">
    <source>
        <dbReference type="PROSITE" id="PS50222"/>
    </source>
</evidence>